<proteinExistence type="predicted"/>
<evidence type="ECO:0000313" key="1">
    <source>
        <dbReference type="EMBL" id="MCG7938767.1"/>
    </source>
</evidence>
<organism evidence="1 2">
    <name type="scientific">Candidatus Thiodiazotropha lotti</name>
    <dbReference type="NCBI Taxonomy" id="2792787"/>
    <lineage>
        <taxon>Bacteria</taxon>
        <taxon>Pseudomonadati</taxon>
        <taxon>Pseudomonadota</taxon>
        <taxon>Gammaproteobacteria</taxon>
        <taxon>Chromatiales</taxon>
        <taxon>Sedimenticolaceae</taxon>
        <taxon>Candidatus Thiodiazotropha</taxon>
    </lineage>
</organism>
<evidence type="ECO:0000313" key="2">
    <source>
        <dbReference type="Proteomes" id="UP000886687"/>
    </source>
</evidence>
<protein>
    <submittedName>
        <fullName evidence="1">Uncharacterized protein</fullName>
    </submittedName>
</protein>
<dbReference type="AlphaFoldDB" id="A0A9E4K3X3"/>
<dbReference type="Proteomes" id="UP000886687">
    <property type="component" value="Unassembled WGS sequence"/>
</dbReference>
<accession>A0A9E4K3X3</accession>
<reference evidence="1" key="1">
    <citation type="journal article" date="2021" name="Proc. Natl. Acad. Sci. U.S.A.">
        <title>Global biogeography of chemosynthetic symbionts reveals both localized and globally distributed symbiont groups. .</title>
        <authorList>
            <person name="Osvatic J.T."/>
            <person name="Wilkins L.G.E."/>
            <person name="Leibrecht L."/>
            <person name="Leray M."/>
            <person name="Zauner S."/>
            <person name="Polzin J."/>
            <person name="Camacho Y."/>
            <person name="Gros O."/>
            <person name="van Gils J.A."/>
            <person name="Eisen J.A."/>
            <person name="Petersen J.M."/>
            <person name="Yuen B."/>
        </authorList>
    </citation>
    <scope>NUCLEOTIDE SEQUENCE</scope>
    <source>
        <strain evidence="1">MAGL173</strain>
    </source>
</reference>
<sequence>MASVTLTAHWSDEEAFHEEWLHAGKFSIWREVDRRPPDNIHAGHAPLSDPVYAAWGYKAD</sequence>
<gene>
    <name evidence="1" type="ORF">JAZ04_07910</name>
</gene>
<name>A0A9E4K3X3_9GAMM</name>
<dbReference type="EMBL" id="JAEPDI010000004">
    <property type="protein sequence ID" value="MCG7938767.1"/>
    <property type="molecule type" value="Genomic_DNA"/>
</dbReference>
<comment type="caution">
    <text evidence="1">The sequence shown here is derived from an EMBL/GenBank/DDBJ whole genome shotgun (WGS) entry which is preliminary data.</text>
</comment>